<keyword evidence="7" id="KW-1185">Reference proteome</keyword>
<reference evidence="6 7" key="1">
    <citation type="journal article" date="2009" name="PLoS Genet.">
        <title>Genomic analysis of the basal lineage fungus Rhizopus oryzae reveals a whole-genome duplication.</title>
        <authorList>
            <person name="Ma L.-J."/>
            <person name="Ibrahim A.S."/>
            <person name="Skory C."/>
            <person name="Grabherr M.G."/>
            <person name="Burger G."/>
            <person name="Butler M."/>
            <person name="Elias M."/>
            <person name="Idnurm A."/>
            <person name="Lang B.F."/>
            <person name="Sone T."/>
            <person name="Abe A."/>
            <person name="Calvo S.E."/>
            <person name="Corrochano L.M."/>
            <person name="Engels R."/>
            <person name="Fu J."/>
            <person name="Hansberg W."/>
            <person name="Kim J.-M."/>
            <person name="Kodira C.D."/>
            <person name="Koehrsen M.J."/>
            <person name="Liu B."/>
            <person name="Miranda-Saavedra D."/>
            <person name="O'Leary S."/>
            <person name="Ortiz-Castellanos L."/>
            <person name="Poulter R."/>
            <person name="Rodriguez-Romero J."/>
            <person name="Ruiz-Herrera J."/>
            <person name="Shen Y.-Q."/>
            <person name="Zeng Q."/>
            <person name="Galagan J."/>
            <person name="Birren B.W."/>
            <person name="Cuomo C.A."/>
            <person name="Wickes B.L."/>
        </authorList>
    </citation>
    <scope>NUCLEOTIDE SEQUENCE [LARGE SCALE GENOMIC DNA]</scope>
    <source>
        <strain evidence="7">RA 99-880 / ATCC MYA-4621 / FGSC 9543 / NRRL 43880</strain>
    </source>
</reference>
<dbReference type="GO" id="GO:0000462">
    <property type="term" value="P:maturation of SSU-rRNA from tricistronic rRNA transcript (SSU-rRNA, 5.8S rRNA, LSU-rRNA)"/>
    <property type="evidence" value="ECO:0007669"/>
    <property type="project" value="InterPro"/>
</dbReference>
<evidence type="ECO:0000256" key="1">
    <source>
        <dbReference type="ARBA" id="ARBA00004604"/>
    </source>
</evidence>
<dbReference type="RefSeq" id="XP_067515319.1">
    <property type="nucleotide sequence ID" value="XM_067659218.1"/>
</dbReference>
<evidence type="ECO:0000313" key="6">
    <source>
        <dbReference type="EMBL" id="EIE79923.1"/>
    </source>
</evidence>
<comment type="similarity">
    <text evidence="2">Belongs to the SLX9 family.</text>
</comment>
<accession>I1BUP3</accession>
<gene>
    <name evidence="6" type="ORF">RO3G_04628</name>
</gene>
<dbReference type="GeneID" id="93611599"/>
<evidence type="ECO:0000256" key="2">
    <source>
        <dbReference type="ARBA" id="ARBA00011022"/>
    </source>
</evidence>
<dbReference type="InterPro" id="IPR028160">
    <property type="entry name" value="Slx9-like"/>
</dbReference>
<feature type="compositionally biased region" description="Basic residues" evidence="5">
    <location>
        <begin position="1"/>
        <end position="11"/>
    </location>
</feature>
<sequence>MGKAARSKLKSRPGETPSRQRKSAAINKDVSATEVNDLDNKQFELAKKEVKKKQRHEAWLEKLDHSYAVKKQQRKKEIKIQNNLGMDLSGIGDILDTIKFKSKPAVTAMSTEEEKKESIIPTNKIKSKKAKKQAEMQEILRMQKLMQFGEFKQNPLSTIRQHVQNTFCQ</sequence>
<evidence type="ECO:0000256" key="4">
    <source>
        <dbReference type="ARBA" id="ARBA00023242"/>
    </source>
</evidence>
<dbReference type="Proteomes" id="UP000009138">
    <property type="component" value="Unassembled WGS sequence"/>
</dbReference>
<evidence type="ECO:0000256" key="3">
    <source>
        <dbReference type="ARBA" id="ARBA00021321"/>
    </source>
</evidence>
<comment type="subcellular location">
    <subcellularLocation>
        <location evidence="1">Nucleus</location>
        <location evidence="1">Nucleolus</location>
    </subcellularLocation>
</comment>
<name>I1BUP3_RHIO9</name>
<evidence type="ECO:0000256" key="5">
    <source>
        <dbReference type="SAM" id="MobiDB-lite"/>
    </source>
</evidence>
<dbReference type="PANTHER" id="PTHR31109:SF2">
    <property type="entry name" value="RIBOSOME BIOGENESIS PROTEIN SLX9 HOMOLOG"/>
    <property type="match status" value="1"/>
</dbReference>
<dbReference type="VEuPathDB" id="FungiDB:RO3G_04628"/>
<dbReference type="OrthoDB" id="18703at2759"/>
<dbReference type="EMBL" id="CH476734">
    <property type="protein sequence ID" value="EIE79923.1"/>
    <property type="molecule type" value="Genomic_DNA"/>
</dbReference>
<dbReference type="PANTHER" id="PTHR31109">
    <property type="entry name" value="PROTEIN FAM207A"/>
    <property type="match status" value="1"/>
</dbReference>
<feature type="region of interest" description="Disordered" evidence="5">
    <location>
        <begin position="1"/>
        <end position="33"/>
    </location>
</feature>
<keyword evidence="4" id="KW-0539">Nucleus</keyword>
<organism evidence="6 7">
    <name type="scientific">Rhizopus delemar (strain RA 99-880 / ATCC MYA-4621 / FGSC 9543 / NRRL 43880)</name>
    <name type="common">Mucormycosis agent</name>
    <name type="synonym">Rhizopus arrhizus var. delemar</name>
    <dbReference type="NCBI Taxonomy" id="246409"/>
    <lineage>
        <taxon>Eukaryota</taxon>
        <taxon>Fungi</taxon>
        <taxon>Fungi incertae sedis</taxon>
        <taxon>Mucoromycota</taxon>
        <taxon>Mucoromycotina</taxon>
        <taxon>Mucoromycetes</taxon>
        <taxon>Mucorales</taxon>
        <taxon>Mucorineae</taxon>
        <taxon>Rhizopodaceae</taxon>
        <taxon>Rhizopus</taxon>
    </lineage>
</organism>
<dbReference type="OMA" id="MRNDTVN"/>
<dbReference type="AlphaFoldDB" id="I1BUP3"/>
<dbReference type="STRING" id="246409.I1BUP3"/>
<dbReference type="InParanoid" id="I1BUP3"/>
<dbReference type="GO" id="GO:0030688">
    <property type="term" value="C:preribosome, small subunit precursor"/>
    <property type="evidence" value="ECO:0007669"/>
    <property type="project" value="InterPro"/>
</dbReference>
<protein>
    <recommendedName>
        <fullName evidence="3">Ribosome biogenesis protein SLX9</fullName>
    </recommendedName>
</protein>
<dbReference type="GO" id="GO:0030686">
    <property type="term" value="C:90S preribosome"/>
    <property type="evidence" value="ECO:0007669"/>
    <property type="project" value="InterPro"/>
</dbReference>
<dbReference type="Pfam" id="PF15341">
    <property type="entry name" value="SLX9"/>
    <property type="match status" value="1"/>
</dbReference>
<dbReference type="GO" id="GO:0005730">
    <property type="term" value="C:nucleolus"/>
    <property type="evidence" value="ECO:0007669"/>
    <property type="project" value="UniProtKB-SubCell"/>
</dbReference>
<evidence type="ECO:0000313" key="7">
    <source>
        <dbReference type="Proteomes" id="UP000009138"/>
    </source>
</evidence>
<proteinExistence type="inferred from homology"/>
<dbReference type="eggNOG" id="ENOG502SDGB">
    <property type="taxonomic scope" value="Eukaryota"/>
</dbReference>
<dbReference type="FunCoup" id="I1BUP3">
    <property type="interactions" value="64"/>
</dbReference>